<reference evidence="3" key="1">
    <citation type="journal article" date="2019" name="Int. J. Syst. Evol. Microbiol.">
        <title>The Global Catalogue of Microorganisms (GCM) 10K type strain sequencing project: providing services to taxonomists for standard genome sequencing and annotation.</title>
        <authorList>
            <consortium name="The Broad Institute Genomics Platform"/>
            <consortium name="The Broad Institute Genome Sequencing Center for Infectious Disease"/>
            <person name="Wu L."/>
            <person name="Ma J."/>
        </authorList>
    </citation>
    <scope>NUCLEOTIDE SEQUENCE [LARGE SCALE GENOMIC DNA]</scope>
    <source>
        <strain evidence="3">CGMCC 4.1641</strain>
    </source>
</reference>
<evidence type="ECO:0000256" key="1">
    <source>
        <dbReference type="SAM" id="MobiDB-lite"/>
    </source>
</evidence>
<accession>A0ABW0A567</accession>
<proteinExistence type="predicted"/>
<dbReference type="InterPro" id="IPR027417">
    <property type="entry name" value="P-loop_NTPase"/>
</dbReference>
<evidence type="ECO:0008006" key="4">
    <source>
        <dbReference type="Google" id="ProtNLM"/>
    </source>
</evidence>
<sequence length="141" mass="14924">MRSFLRVGLLPQGKFDQLLTAAPKERSERLRELFGAESLEAVRNLAARHGRALQQLLGDAKAKRAPMPDNPRETAAAAGAAADSATATAQAERLNTAVVRITALQEEISQGRDTAAAATSACQSLAARQVTDADTVLDTLE</sequence>
<feature type="region of interest" description="Disordered" evidence="1">
    <location>
        <begin position="59"/>
        <end position="84"/>
    </location>
</feature>
<name>A0ABW0A567_9ACTN</name>
<dbReference type="Gene3D" id="3.40.50.300">
    <property type="entry name" value="P-loop containing nucleotide triphosphate hydrolases"/>
    <property type="match status" value="1"/>
</dbReference>
<dbReference type="RefSeq" id="WP_382048975.1">
    <property type="nucleotide sequence ID" value="NZ_JBHSKJ010000022.1"/>
</dbReference>
<keyword evidence="3" id="KW-1185">Reference proteome</keyword>
<evidence type="ECO:0000313" key="3">
    <source>
        <dbReference type="Proteomes" id="UP001596222"/>
    </source>
</evidence>
<dbReference type="Proteomes" id="UP001596222">
    <property type="component" value="Unassembled WGS sequence"/>
</dbReference>
<dbReference type="EMBL" id="JBHSKJ010000022">
    <property type="protein sequence ID" value="MFC5148885.1"/>
    <property type="molecule type" value="Genomic_DNA"/>
</dbReference>
<feature type="compositionally biased region" description="Low complexity" evidence="1">
    <location>
        <begin position="74"/>
        <end position="84"/>
    </location>
</feature>
<gene>
    <name evidence="2" type="ORF">ACFPP6_29880</name>
</gene>
<protein>
    <recommendedName>
        <fullName evidence="4">Transposase</fullName>
    </recommendedName>
</protein>
<evidence type="ECO:0000313" key="2">
    <source>
        <dbReference type="EMBL" id="MFC5148885.1"/>
    </source>
</evidence>
<organism evidence="2 3">
    <name type="scientific">Streptomyces aureoversilis</name>
    <dbReference type="NCBI Taxonomy" id="67277"/>
    <lineage>
        <taxon>Bacteria</taxon>
        <taxon>Bacillati</taxon>
        <taxon>Actinomycetota</taxon>
        <taxon>Actinomycetes</taxon>
        <taxon>Kitasatosporales</taxon>
        <taxon>Streptomycetaceae</taxon>
        <taxon>Streptomyces</taxon>
    </lineage>
</organism>
<comment type="caution">
    <text evidence="2">The sequence shown here is derived from an EMBL/GenBank/DDBJ whole genome shotgun (WGS) entry which is preliminary data.</text>
</comment>